<dbReference type="RefSeq" id="WP_394822171.1">
    <property type="nucleotide sequence ID" value="NZ_CP089984.1"/>
</dbReference>
<feature type="transmembrane region" description="Helical" evidence="5">
    <location>
        <begin position="100"/>
        <end position="118"/>
    </location>
</feature>
<feature type="transmembrane region" description="Helical" evidence="5">
    <location>
        <begin position="77"/>
        <end position="94"/>
    </location>
</feature>
<accession>A0ABZ2LNR9</accession>
<evidence type="ECO:0000256" key="5">
    <source>
        <dbReference type="SAM" id="Phobius"/>
    </source>
</evidence>
<organism evidence="6 7">
    <name type="scientific">Pendulispora albinea</name>
    <dbReference type="NCBI Taxonomy" id="2741071"/>
    <lineage>
        <taxon>Bacteria</taxon>
        <taxon>Pseudomonadati</taxon>
        <taxon>Myxococcota</taxon>
        <taxon>Myxococcia</taxon>
        <taxon>Myxococcales</taxon>
        <taxon>Sorangiineae</taxon>
        <taxon>Pendulisporaceae</taxon>
        <taxon>Pendulispora</taxon>
    </lineage>
</organism>
<evidence type="ECO:0000256" key="3">
    <source>
        <dbReference type="ARBA" id="ARBA00022989"/>
    </source>
</evidence>
<evidence type="ECO:0000256" key="2">
    <source>
        <dbReference type="ARBA" id="ARBA00022692"/>
    </source>
</evidence>
<name>A0ABZ2LNR9_9BACT</name>
<keyword evidence="3 5" id="KW-1133">Transmembrane helix</keyword>
<reference evidence="6 7" key="1">
    <citation type="submission" date="2021-12" db="EMBL/GenBank/DDBJ databases">
        <title>Discovery of the Pendulisporaceae a myxobacterial family with distinct sporulation behavior and unique specialized metabolism.</title>
        <authorList>
            <person name="Garcia R."/>
            <person name="Popoff A."/>
            <person name="Bader C.D."/>
            <person name="Loehr J."/>
            <person name="Walesch S."/>
            <person name="Walt C."/>
            <person name="Boldt J."/>
            <person name="Bunk B."/>
            <person name="Haeckl F.J.F.P.J."/>
            <person name="Gunesch A.P."/>
            <person name="Birkelbach J."/>
            <person name="Nuebel U."/>
            <person name="Pietschmann T."/>
            <person name="Bach T."/>
            <person name="Mueller R."/>
        </authorList>
    </citation>
    <scope>NUCLEOTIDE SEQUENCE [LARGE SCALE GENOMIC DNA]</scope>
    <source>
        <strain evidence="6 7">MSr11954</strain>
    </source>
</reference>
<sequence>MDTLVGKIPAVARVLFGGIFALFGLNGFLNFLPLPSPTGAAAQFTGGLAAAGYFYPLLAATQLVAGVLLLSGRFVPLALALLAPVIVNVVGYHLSVEPEGLGPAVVVLALEIYLAWAYRDSFAPMLRARAVPTAAEESGQAVPHHA</sequence>
<evidence type="ECO:0000313" key="6">
    <source>
        <dbReference type="EMBL" id="WXB12549.1"/>
    </source>
</evidence>
<gene>
    <name evidence="6" type="ORF">LZC94_32465</name>
</gene>
<proteinExistence type="predicted"/>
<protein>
    <submittedName>
        <fullName evidence="6">DoxX family protein</fullName>
    </submittedName>
</protein>
<dbReference type="EMBL" id="CP089984">
    <property type="protein sequence ID" value="WXB12549.1"/>
    <property type="molecule type" value="Genomic_DNA"/>
</dbReference>
<feature type="transmembrane region" description="Helical" evidence="5">
    <location>
        <begin position="12"/>
        <end position="32"/>
    </location>
</feature>
<dbReference type="InterPro" id="IPR032808">
    <property type="entry name" value="DoxX"/>
</dbReference>
<keyword evidence="2 5" id="KW-0812">Transmembrane</keyword>
<keyword evidence="7" id="KW-1185">Reference proteome</keyword>
<comment type="subcellular location">
    <subcellularLocation>
        <location evidence="1">Membrane</location>
        <topology evidence="1">Multi-pass membrane protein</topology>
    </subcellularLocation>
</comment>
<dbReference type="Pfam" id="PF07681">
    <property type="entry name" value="DoxX"/>
    <property type="match status" value="1"/>
</dbReference>
<dbReference type="Proteomes" id="UP001370348">
    <property type="component" value="Chromosome"/>
</dbReference>
<evidence type="ECO:0000256" key="1">
    <source>
        <dbReference type="ARBA" id="ARBA00004141"/>
    </source>
</evidence>
<evidence type="ECO:0000313" key="7">
    <source>
        <dbReference type="Proteomes" id="UP001370348"/>
    </source>
</evidence>
<evidence type="ECO:0000256" key="4">
    <source>
        <dbReference type="ARBA" id="ARBA00023136"/>
    </source>
</evidence>
<feature type="transmembrane region" description="Helical" evidence="5">
    <location>
        <begin position="52"/>
        <end position="70"/>
    </location>
</feature>
<keyword evidence="4 5" id="KW-0472">Membrane</keyword>